<dbReference type="InterPro" id="IPR029035">
    <property type="entry name" value="DHS-like_NAD/FAD-binding_dom"/>
</dbReference>
<dbReference type="Gene3D" id="3.40.50.1220">
    <property type="entry name" value="TPP-binding domain"/>
    <property type="match status" value="1"/>
</dbReference>
<organism evidence="6 7">
    <name type="scientific">Paludibaculum fermentans</name>
    <dbReference type="NCBI Taxonomy" id="1473598"/>
    <lineage>
        <taxon>Bacteria</taxon>
        <taxon>Pseudomonadati</taxon>
        <taxon>Acidobacteriota</taxon>
        <taxon>Terriglobia</taxon>
        <taxon>Bryobacterales</taxon>
        <taxon>Bryobacteraceae</taxon>
        <taxon>Paludibaculum</taxon>
    </lineage>
</organism>
<dbReference type="PANTHER" id="PTHR11085:SF4">
    <property type="entry name" value="NAD-DEPENDENT PROTEIN DEACYLASE"/>
    <property type="match status" value="1"/>
</dbReference>
<feature type="binding site" evidence="3 4">
    <location>
        <position position="137"/>
    </location>
    <ligand>
        <name>Zn(2+)</name>
        <dbReference type="ChEBI" id="CHEBI:29105"/>
    </ligand>
</feature>
<dbReference type="GO" id="GO:0005737">
    <property type="term" value="C:cytoplasm"/>
    <property type="evidence" value="ECO:0007669"/>
    <property type="project" value="UniProtKB-SubCell"/>
</dbReference>
<feature type="active site" description="Proton acceptor" evidence="3 4">
    <location>
        <position position="108"/>
    </location>
</feature>
<feature type="binding site" evidence="3 4">
    <location>
        <position position="139"/>
    </location>
    <ligand>
        <name>Zn(2+)</name>
        <dbReference type="ChEBI" id="CHEBI:29105"/>
    </ligand>
</feature>
<feature type="binding site" evidence="3">
    <location>
        <begin position="202"/>
        <end position="204"/>
    </location>
    <ligand>
        <name>NAD(+)</name>
        <dbReference type="ChEBI" id="CHEBI:57540"/>
    </ligand>
</feature>
<feature type="domain" description="Deacetylase sirtuin-type" evidence="5">
    <location>
        <begin position="1"/>
        <end position="234"/>
    </location>
</feature>
<dbReference type="GO" id="GO:0036055">
    <property type="term" value="F:protein-succinyllysine desuccinylase activity"/>
    <property type="evidence" value="ECO:0007669"/>
    <property type="project" value="UniProtKB-UniRule"/>
</dbReference>
<dbReference type="GO" id="GO:0017136">
    <property type="term" value="F:histone deacetylase activity, NAD-dependent"/>
    <property type="evidence" value="ECO:0007669"/>
    <property type="project" value="TreeGrafter"/>
</dbReference>
<name>A0A7S7NYG6_PALFE</name>
<feature type="binding site" evidence="3">
    <location>
        <position position="59"/>
    </location>
    <ligand>
        <name>substrate</name>
    </ligand>
</feature>
<evidence type="ECO:0000259" key="5">
    <source>
        <dbReference type="PROSITE" id="PS50305"/>
    </source>
</evidence>
<feature type="binding site" evidence="3">
    <location>
        <begin position="12"/>
        <end position="31"/>
    </location>
    <ligand>
        <name>NAD(+)</name>
        <dbReference type="ChEBI" id="CHEBI:57540"/>
    </ligand>
</feature>
<proteinExistence type="inferred from homology"/>
<dbReference type="Pfam" id="PF02146">
    <property type="entry name" value="SIR2"/>
    <property type="match status" value="1"/>
</dbReference>
<comment type="subcellular location">
    <subcellularLocation>
        <location evidence="3">Cytoplasm</location>
    </subcellularLocation>
</comment>
<evidence type="ECO:0000313" key="7">
    <source>
        <dbReference type="Proteomes" id="UP000593892"/>
    </source>
</evidence>
<dbReference type="InterPro" id="IPR050134">
    <property type="entry name" value="NAD-dep_sirtuin_deacylases"/>
</dbReference>
<dbReference type="PROSITE" id="PS50305">
    <property type="entry name" value="SIRTUIN"/>
    <property type="match status" value="1"/>
</dbReference>
<dbReference type="PANTHER" id="PTHR11085">
    <property type="entry name" value="NAD-DEPENDENT PROTEIN DEACYLASE SIRTUIN-5, MITOCHONDRIAL-RELATED"/>
    <property type="match status" value="1"/>
</dbReference>
<comment type="domain">
    <text evidence="3">2 residues (Tyr-56 and Arg-59) present in a large hydrophobic pocket are probably involved in substrate specificity. They are important for desuccinylation activity, but dispensable for deacetylation activity.</text>
</comment>
<feature type="binding site" evidence="3">
    <location>
        <begin position="90"/>
        <end position="93"/>
    </location>
    <ligand>
        <name>NAD(+)</name>
        <dbReference type="ChEBI" id="CHEBI:57540"/>
    </ligand>
</feature>
<dbReference type="EC" id="2.3.1.286" evidence="3"/>
<comment type="catalytic activity">
    <reaction evidence="3">
        <text>N(6)-acetyl-L-lysyl-[protein] + NAD(+) + H2O = 2''-O-acetyl-ADP-D-ribose + nicotinamide + L-lysyl-[protein]</text>
        <dbReference type="Rhea" id="RHEA:43636"/>
        <dbReference type="Rhea" id="RHEA-COMP:9752"/>
        <dbReference type="Rhea" id="RHEA-COMP:10731"/>
        <dbReference type="ChEBI" id="CHEBI:15377"/>
        <dbReference type="ChEBI" id="CHEBI:17154"/>
        <dbReference type="ChEBI" id="CHEBI:29969"/>
        <dbReference type="ChEBI" id="CHEBI:57540"/>
        <dbReference type="ChEBI" id="CHEBI:61930"/>
        <dbReference type="ChEBI" id="CHEBI:83767"/>
        <dbReference type="EC" id="2.3.1.286"/>
    </reaction>
</comment>
<dbReference type="Gene3D" id="3.30.1600.10">
    <property type="entry name" value="SIR2/SIRT2 'Small Domain"/>
    <property type="match status" value="1"/>
</dbReference>
<accession>A0A7S7NYG6</accession>
<dbReference type="InterPro" id="IPR027546">
    <property type="entry name" value="Sirtuin_class_III"/>
</dbReference>
<keyword evidence="1" id="KW-0808">Transferase</keyword>
<comment type="similarity">
    <text evidence="3">Belongs to the sirtuin family. Class III subfamily.</text>
</comment>
<evidence type="ECO:0000256" key="1">
    <source>
        <dbReference type="ARBA" id="ARBA00022679"/>
    </source>
</evidence>
<dbReference type="GO" id="GO:0008270">
    <property type="term" value="F:zinc ion binding"/>
    <property type="evidence" value="ECO:0007669"/>
    <property type="project" value="UniProtKB-UniRule"/>
</dbReference>
<sequence>MRLASRVAVLTGAGISAESGVPTFRASEGLWRNFRAEDLATAEAFHRDPALVWTWYNWRRETIAACRPNLGHYALAELEKQKPGLTLVTQNVDGLHNRAGSQRVLKIHGDIWWVLCLACNRITTDLRVPLPEIPPHCSCGGLLRPGVVWFGESLPTATWAQAEAAVSECELLVVAGTSSVVYPAASLAPLARSRGVRVIEINTEETPLSGAAAISLRGPSGELLPLLIESASKD</sequence>
<comment type="catalytic activity">
    <reaction evidence="3">
        <text>N(6)-succinyl-L-lysyl-[protein] + NAD(+) + H2O = 2''-O-succinyl-ADP-D-ribose + nicotinamide + L-lysyl-[protein]</text>
        <dbReference type="Rhea" id="RHEA:47668"/>
        <dbReference type="Rhea" id="RHEA-COMP:9752"/>
        <dbReference type="Rhea" id="RHEA-COMP:11877"/>
        <dbReference type="ChEBI" id="CHEBI:15377"/>
        <dbReference type="ChEBI" id="CHEBI:17154"/>
        <dbReference type="ChEBI" id="CHEBI:29969"/>
        <dbReference type="ChEBI" id="CHEBI:57540"/>
        <dbReference type="ChEBI" id="CHEBI:87830"/>
        <dbReference type="ChEBI" id="CHEBI:87832"/>
    </reaction>
</comment>
<feature type="binding site" evidence="3 4">
    <location>
        <position position="119"/>
    </location>
    <ligand>
        <name>Zn(2+)</name>
        <dbReference type="ChEBI" id="CHEBI:29105"/>
    </ligand>
</feature>
<evidence type="ECO:0000256" key="2">
    <source>
        <dbReference type="ARBA" id="ARBA00023027"/>
    </source>
</evidence>
<dbReference type="NCBIfam" id="NF001753">
    <property type="entry name" value="PRK00481.1-3"/>
    <property type="match status" value="1"/>
</dbReference>
<keyword evidence="2 3" id="KW-0520">NAD</keyword>
<dbReference type="GO" id="GO:0036054">
    <property type="term" value="F:protein-malonyllysine demalonylase activity"/>
    <property type="evidence" value="ECO:0007669"/>
    <property type="project" value="InterPro"/>
</dbReference>
<comment type="function">
    <text evidence="3">NAD-dependent lysine deacetylase and desuccinylase that specifically removes acetyl and succinyl groups on target proteins. Modulates the activities of several proteins which are inactive in their acylated form.</text>
</comment>
<dbReference type="InterPro" id="IPR026591">
    <property type="entry name" value="Sirtuin_cat_small_dom_sf"/>
</dbReference>
<dbReference type="HAMAP" id="MF_01121">
    <property type="entry name" value="Sirtuin_ClassIII"/>
    <property type="match status" value="1"/>
</dbReference>
<dbReference type="AlphaFoldDB" id="A0A7S7NYG6"/>
<feature type="binding site" evidence="3 4">
    <location>
        <position position="116"/>
    </location>
    <ligand>
        <name>Zn(2+)</name>
        <dbReference type="ChEBI" id="CHEBI:29105"/>
    </ligand>
</feature>
<gene>
    <name evidence="3" type="primary">cobB</name>
    <name evidence="6" type="ORF">IRI77_17675</name>
</gene>
<keyword evidence="3 4" id="KW-0862">Zinc</keyword>
<dbReference type="CDD" id="cd01412">
    <property type="entry name" value="SIRT5_Af1_CobB"/>
    <property type="match status" value="1"/>
</dbReference>
<keyword evidence="3" id="KW-0963">Cytoplasm</keyword>
<dbReference type="InterPro" id="IPR003000">
    <property type="entry name" value="Sirtuin"/>
</dbReference>
<dbReference type="GO" id="GO:0070403">
    <property type="term" value="F:NAD+ binding"/>
    <property type="evidence" value="ECO:0007669"/>
    <property type="project" value="UniProtKB-UniRule"/>
</dbReference>
<evidence type="ECO:0000313" key="6">
    <source>
        <dbReference type="EMBL" id="QOY92042.1"/>
    </source>
</evidence>
<feature type="binding site" evidence="3">
    <location>
        <position position="220"/>
    </location>
    <ligand>
        <name>NAD(+)</name>
        <dbReference type="ChEBI" id="CHEBI:57540"/>
    </ligand>
</feature>
<evidence type="ECO:0000256" key="4">
    <source>
        <dbReference type="PROSITE-ProRule" id="PRU00236"/>
    </source>
</evidence>
<feature type="binding site" evidence="3">
    <location>
        <position position="56"/>
    </location>
    <ligand>
        <name>substrate</name>
    </ligand>
</feature>
<dbReference type="KEGG" id="pfer:IRI77_17675"/>
<protein>
    <recommendedName>
        <fullName evidence="3">NAD-dependent protein deacylase</fullName>
        <ecNumber evidence="3">2.3.1.286</ecNumber>
    </recommendedName>
    <alternativeName>
        <fullName evidence="3">Regulatory protein SIR2 homolog</fullName>
    </alternativeName>
</protein>
<dbReference type="EMBL" id="CP063849">
    <property type="protein sequence ID" value="QOY92042.1"/>
    <property type="molecule type" value="Genomic_DNA"/>
</dbReference>
<dbReference type="SUPFAM" id="SSF52467">
    <property type="entry name" value="DHS-like NAD/FAD-binding domain"/>
    <property type="match status" value="1"/>
</dbReference>
<comment type="cofactor">
    <cofactor evidence="3">
        <name>Zn(2+)</name>
        <dbReference type="ChEBI" id="CHEBI:29105"/>
    </cofactor>
    <text evidence="3">Binds 1 zinc ion per subunit.</text>
</comment>
<feature type="binding site" evidence="3">
    <location>
        <begin position="176"/>
        <end position="178"/>
    </location>
    <ligand>
        <name>NAD(+)</name>
        <dbReference type="ChEBI" id="CHEBI:57540"/>
    </ligand>
</feature>
<dbReference type="InterPro" id="IPR026590">
    <property type="entry name" value="Ssirtuin_cat_dom"/>
</dbReference>
<dbReference type="Proteomes" id="UP000593892">
    <property type="component" value="Chromosome"/>
</dbReference>
<keyword evidence="3 4" id="KW-0479">Metal-binding</keyword>
<reference evidence="6 7" key="1">
    <citation type="submission" date="2020-10" db="EMBL/GenBank/DDBJ databases">
        <title>Complete genome sequence of Paludibaculum fermentans P105T, a facultatively anaerobic acidobacterium capable of dissimilatory Fe(III) reduction.</title>
        <authorList>
            <person name="Dedysh S.N."/>
            <person name="Beletsky A.V."/>
            <person name="Kulichevskaya I.S."/>
            <person name="Mardanov A.V."/>
            <person name="Ravin N.V."/>
        </authorList>
    </citation>
    <scope>NUCLEOTIDE SEQUENCE [LARGE SCALE GENOMIC DNA]</scope>
    <source>
        <strain evidence="6 7">P105</strain>
    </source>
</reference>
<keyword evidence="7" id="KW-1185">Reference proteome</keyword>
<evidence type="ECO:0000256" key="3">
    <source>
        <dbReference type="HAMAP-Rule" id="MF_01121"/>
    </source>
</evidence>